<proteinExistence type="predicted"/>
<evidence type="ECO:0000313" key="3">
    <source>
        <dbReference type="Proteomes" id="UP001480955"/>
    </source>
</evidence>
<gene>
    <name evidence="2" type="ORF">ABS772_02245</name>
</gene>
<keyword evidence="1" id="KW-0732">Signal</keyword>
<dbReference type="EMBL" id="JBELQE010000017">
    <property type="protein sequence ID" value="MER2248725.1"/>
    <property type="molecule type" value="Genomic_DNA"/>
</dbReference>
<feature type="signal peptide" evidence="1">
    <location>
        <begin position="1"/>
        <end position="20"/>
    </location>
</feature>
<reference evidence="2 3" key="1">
    <citation type="submission" date="2024-06" db="EMBL/GenBank/DDBJ databases">
        <authorList>
            <person name="Campbell A.G."/>
        </authorList>
    </citation>
    <scope>NUCLEOTIDE SEQUENCE [LARGE SCALE GENOMIC DNA]</scope>
    <source>
        <strain evidence="2 3">EM12</strain>
    </source>
</reference>
<accession>A0ABV1QH58</accession>
<sequence length="167" mass="17181">MIRGSAVALLVGLAPVSARAEGFALRDLTGLEPAAKSALGGRFAARAEAARLTLLCAACEGSPMIDVLLGRQADGTEGRVRSGETPIASLEALCRQRDPECRLTGLSVAPAVGWISLYRMGSMSGATAIVLRDGDLLTIRSLAGDAATASRNARTLVQALVPRIVGP</sequence>
<dbReference type="Proteomes" id="UP001480955">
    <property type="component" value="Unassembled WGS sequence"/>
</dbReference>
<protein>
    <recommendedName>
        <fullName evidence="4">DUF2380 domain-containing protein</fullName>
    </recommendedName>
</protein>
<name>A0ABV1QH58_9HYPH</name>
<organism evidence="2 3">
    <name type="scientific">Methylorubrum podarium</name>
    <dbReference type="NCBI Taxonomy" id="200476"/>
    <lineage>
        <taxon>Bacteria</taxon>
        <taxon>Pseudomonadati</taxon>
        <taxon>Pseudomonadota</taxon>
        <taxon>Alphaproteobacteria</taxon>
        <taxon>Hyphomicrobiales</taxon>
        <taxon>Methylobacteriaceae</taxon>
        <taxon>Methylorubrum</taxon>
    </lineage>
</organism>
<feature type="chain" id="PRO_5046202390" description="DUF2380 domain-containing protein" evidence="1">
    <location>
        <begin position="21"/>
        <end position="167"/>
    </location>
</feature>
<comment type="caution">
    <text evidence="2">The sequence shown here is derived from an EMBL/GenBank/DDBJ whole genome shotgun (WGS) entry which is preliminary data.</text>
</comment>
<evidence type="ECO:0000256" key="1">
    <source>
        <dbReference type="SAM" id="SignalP"/>
    </source>
</evidence>
<evidence type="ECO:0000313" key="2">
    <source>
        <dbReference type="EMBL" id="MER2248725.1"/>
    </source>
</evidence>
<keyword evidence="3" id="KW-1185">Reference proteome</keyword>
<evidence type="ECO:0008006" key="4">
    <source>
        <dbReference type="Google" id="ProtNLM"/>
    </source>
</evidence>
<dbReference type="RefSeq" id="WP_350391910.1">
    <property type="nucleotide sequence ID" value="NZ_JBELQE010000017.1"/>
</dbReference>